<dbReference type="Proteomes" id="UP000201613">
    <property type="component" value="Unassembled WGS sequence"/>
</dbReference>
<gene>
    <name evidence="3" type="ORF">LOM8899_02916</name>
</gene>
<dbReference type="EMBL" id="FXZK01000005">
    <property type="protein sequence ID" value="SMY08760.1"/>
    <property type="molecule type" value="Genomic_DNA"/>
</dbReference>
<dbReference type="GO" id="GO:0016020">
    <property type="term" value="C:membrane"/>
    <property type="evidence" value="ECO:0007669"/>
    <property type="project" value="GOC"/>
</dbReference>
<name>A0A238LIR3_9RHOB</name>
<feature type="domain" description="Fatty acid desaturase" evidence="2">
    <location>
        <begin position="36"/>
        <end position="263"/>
    </location>
</feature>
<sequence>MRDIRRARRVEWPTLGLIILCYVVWGGAVWALSTLSLWLAVPVAGVAAAFHSSLSHEVVHGHPFADRRLNEALIWPVLVLAVPYARFRDSHLAHHHDAILTDPYDDPESNYLDAADWERLPLLLRLIFRANATLAGRLIVGPILGQIMWMRSDWRAIRAGDRAALGGWLWHLPSLLAVLFVVWLSPMPLWAYLIVAWIALSLLKIRTFLEHQASDKPRGRTVIIEDRGPLALLFLNNNLHVVHHMHPRVPWYRLPALYRANPNRYLGCNGGYRYRSYAEVFARYFWRAKDPVVHPLWRR</sequence>
<evidence type="ECO:0000313" key="3">
    <source>
        <dbReference type="EMBL" id="SMY08760.1"/>
    </source>
</evidence>
<keyword evidence="1" id="KW-0472">Membrane</keyword>
<dbReference type="Pfam" id="PF00487">
    <property type="entry name" value="FA_desaturase"/>
    <property type="match status" value="1"/>
</dbReference>
<feature type="transmembrane region" description="Helical" evidence="1">
    <location>
        <begin position="126"/>
        <end position="144"/>
    </location>
</feature>
<feature type="transmembrane region" description="Helical" evidence="1">
    <location>
        <begin position="165"/>
        <end position="184"/>
    </location>
</feature>
<dbReference type="AlphaFoldDB" id="A0A238LIR3"/>
<reference evidence="3 4" key="1">
    <citation type="submission" date="2017-05" db="EMBL/GenBank/DDBJ databases">
        <authorList>
            <person name="Song R."/>
            <person name="Chenine A.L."/>
            <person name="Ruprecht R.M."/>
        </authorList>
    </citation>
    <scope>NUCLEOTIDE SEQUENCE [LARGE SCALE GENOMIC DNA]</scope>
    <source>
        <strain evidence="3 4">CECT 8899</strain>
    </source>
</reference>
<proteinExistence type="predicted"/>
<keyword evidence="4" id="KW-1185">Reference proteome</keyword>
<dbReference type="RefSeq" id="WP_093992920.1">
    <property type="nucleotide sequence ID" value="NZ_FXZK01000005.1"/>
</dbReference>
<evidence type="ECO:0000313" key="4">
    <source>
        <dbReference type="Proteomes" id="UP000201613"/>
    </source>
</evidence>
<feature type="transmembrane region" description="Helical" evidence="1">
    <location>
        <begin position="12"/>
        <end position="31"/>
    </location>
</feature>
<dbReference type="InterPro" id="IPR005804">
    <property type="entry name" value="FA_desaturase_dom"/>
</dbReference>
<dbReference type="PANTHER" id="PTHR12879:SF8">
    <property type="entry name" value="SPHINGOLIPID DELTA(4)-DESATURASE DES1"/>
    <property type="match status" value="1"/>
</dbReference>
<organism evidence="3 4">
    <name type="scientific">Flavimaricola marinus</name>
    <dbReference type="NCBI Taxonomy" id="1819565"/>
    <lineage>
        <taxon>Bacteria</taxon>
        <taxon>Pseudomonadati</taxon>
        <taxon>Pseudomonadota</taxon>
        <taxon>Alphaproteobacteria</taxon>
        <taxon>Rhodobacterales</taxon>
        <taxon>Paracoccaceae</taxon>
        <taxon>Flavimaricola</taxon>
    </lineage>
</organism>
<keyword evidence="1" id="KW-0812">Transmembrane</keyword>
<dbReference type="OrthoDB" id="784276at2"/>
<feature type="transmembrane region" description="Helical" evidence="1">
    <location>
        <begin position="190"/>
        <end position="209"/>
    </location>
</feature>
<evidence type="ECO:0000256" key="1">
    <source>
        <dbReference type="SAM" id="Phobius"/>
    </source>
</evidence>
<evidence type="ECO:0000259" key="2">
    <source>
        <dbReference type="Pfam" id="PF00487"/>
    </source>
</evidence>
<dbReference type="CDD" id="cd03509">
    <property type="entry name" value="DesA_FADS-like"/>
    <property type="match status" value="1"/>
</dbReference>
<dbReference type="GO" id="GO:0046513">
    <property type="term" value="P:ceramide biosynthetic process"/>
    <property type="evidence" value="ECO:0007669"/>
    <property type="project" value="TreeGrafter"/>
</dbReference>
<dbReference type="PANTHER" id="PTHR12879">
    <property type="entry name" value="SPHINGOLIPID DELTA 4 DESATURASE/C-4 HYDROXYLASE PROTEIN DES2"/>
    <property type="match status" value="1"/>
</dbReference>
<keyword evidence="1" id="KW-1133">Transmembrane helix</keyword>
<dbReference type="GO" id="GO:0042284">
    <property type="term" value="F:sphingolipid delta-4 desaturase activity"/>
    <property type="evidence" value="ECO:0007669"/>
    <property type="project" value="TreeGrafter"/>
</dbReference>
<accession>A0A238LIR3</accession>
<protein>
    <submittedName>
        <fullName evidence="3">Fatty acid desaturase</fullName>
    </submittedName>
</protein>